<organism evidence="2 3">
    <name type="scientific">Aureobasidium pullulans</name>
    <name type="common">Black yeast</name>
    <name type="synonym">Pullularia pullulans</name>
    <dbReference type="NCBI Taxonomy" id="5580"/>
    <lineage>
        <taxon>Eukaryota</taxon>
        <taxon>Fungi</taxon>
        <taxon>Dikarya</taxon>
        <taxon>Ascomycota</taxon>
        <taxon>Pezizomycotina</taxon>
        <taxon>Dothideomycetes</taxon>
        <taxon>Dothideomycetidae</taxon>
        <taxon>Dothideales</taxon>
        <taxon>Saccotheciaceae</taxon>
        <taxon>Aureobasidium</taxon>
    </lineage>
</organism>
<feature type="compositionally biased region" description="Basic and acidic residues" evidence="1">
    <location>
        <begin position="184"/>
        <end position="211"/>
    </location>
</feature>
<proteinExistence type="predicted"/>
<dbReference type="Proteomes" id="UP000304947">
    <property type="component" value="Unassembled WGS sequence"/>
</dbReference>
<feature type="region of interest" description="Disordered" evidence="1">
    <location>
        <begin position="247"/>
        <end position="288"/>
    </location>
</feature>
<feature type="region of interest" description="Disordered" evidence="1">
    <location>
        <begin position="155"/>
        <end position="220"/>
    </location>
</feature>
<dbReference type="EMBL" id="QZBU01001233">
    <property type="protein sequence ID" value="TIA53463.1"/>
    <property type="molecule type" value="Genomic_DNA"/>
</dbReference>
<evidence type="ECO:0000313" key="2">
    <source>
        <dbReference type="EMBL" id="TIA53463.1"/>
    </source>
</evidence>
<name>A0A4T0CYF0_AURPU</name>
<dbReference type="AlphaFoldDB" id="A0A4T0CYF0"/>
<sequence>MLPAGSCASYLGENHQHATALVSTSLPSHKSTQPHQQTQTKIMVPSISNSETKPVTVLNIVTHLNSEKHFPAAKDLDLGLVKAWMRALNIGLSNQAVKMLAPKVLEELFILEDVDAKDVVIYQQRHPVKRVTPVVTHFWFGGSALPQKFMHERPKSEESVPISVPKSTSAHDRHVPPRVPGKQIKGEITRDITQDARGDDHCKTETKRFVEPFDDSDDSIGSEEAAKELKKAKKASKKARKLIKALEKALPPVGKMDVEDEDDGEDSDWSQSSWNPSWASDEGESEEL</sequence>
<protein>
    <submittedName>
        <fullName evidence="2">Uncharacterized protein</fullName>
    </submittedName>
</protein>
<gene>
    <name evidence="2" type="ORF">D6C83_04369</name>
</gene>
<reference evidence="2 3" key="1">
    <citation type="submission" date="2018-10" db="EMBL/GenBank/DDBJ databases">
        <title>Fifty Aureobasidium pullulans genomes reveal a recombining polyextremotolerant generalist.</title>
        <authorList>
            <person name="Gostincar C."/>
            <person name="Turk M."/>
            <person name="Zajc J."/>
            <person name="Gunde-Cimerman N."/>
        </authorList>
    </citation>
    <scope>NUCLEOTIDE SEQUENCE [LARGE SCALE GENOMIC DNA]</scope>
    <source>
        <strain evidence="2 3">EXF-3380</strain>
    </source>
</reference>
<accession>A0A4T0CYF0</accession>
<comment type="caution">
    <text evidence="2">The sequence shown here is derived from an EMBL/GenBank/DDBJ whole genome shotgun (WGS) entry which is preliminary data.</text>
</comment>
<evidence type="ECO:0000313" key="3">
    <source>
        <dbReference type="Proteomes" id="UP000304947"/>
    </source>
</evidence>
<evidence type="ECO:0000256" key="1">
    <source>
        <dbReference type="SAM" id="MobiDB-lite"/>
    </source>
</evidence>
<feature type="compositionally biased region" description="Acidic residues" evidence="1">
    <location>
        <begin position="258"/>
        <end position="268"/>
    </location>
</feature>